<keyword evidence="2" id="KW-0732">Signal</keyword>
<reference evidence="3 4" key="1">
    <citation type="submission" date="2016-01" db="EMBL/GenBank/DDBJ databases">
        <authorList>
            <person name="Oliw E.H."/>
        </authorList>
    </citation>
    <scope>NUCLEOTIDE SEQUENCE [LARGE SCALE GENOMIC DNA]</scope>
    <source>
        <strain evidence="3 4">MDcuke</strain>
        <plasmid evidence="3 4">unnamed1</plasmid>
    </source>
</reference>
<dbReference type="RefSeq" id="WP_233480922.1">
    <property type="nucleotide sequence ID" value="NZ_CP013971.1"/>
</dbReference>
<gene>
    <name evidence="3" type="primary">pilP</name>
    <name evidence="3" type="ORF">AV903_26395</name>
</gene>
<accession>A0A345CZX4</accession>
<name>A0A345CZX4_9GAMM</name>
<feature type="signal peptide" evidence="2">
    <location>
        <begin position="1"/>
        <end position="24"/>
    </location>
</feature>
<keyword evidence="3" id="KW-0614">Plasmid</keyword>
<dbReference type="Proteomes" id="UP000264980">
    <property type="component" value="Plasmid unnamed1"/>
</dbReference>
<feature type="compositionally biased region" description="Polar residues" evidence="1">
    <location>
        <begin position="90"/>
        <end position="101"/>
    </location>
</feature>
<evidence type="ECO:0000313" key="4">
    <source>
        <dbReference type="Proteomes" id="UP000264980"/>
    </source>
</evidence>
<dbReference type="EMBL" id="CP013971">
    <property type="protein sequence ID" value="AXF78991.1"/>
    <property type="molecule type" value="Genomic_DNA"/>
</dbReference>
<organism evidence="3 4">
    <name type="scientific">Erwinia tracheiphila</name>
    <dbReference type="NCBI Taxonomy" id="65700"/>
    <lineage>
        <taxon>Bacteria</taxon>
        <taxon>Pseudomonadati</taxon>
        <taxon>Pseudomonadota</taxon>
        <taxon>Gammaproteobacteria</taxon>
        <taxon>Enterobacterales</taxon>
        <taxon>Erwiniaceae</taxon>
        <taxon>Erwinia</taxon>
    </lineage>
</organism>
<evidence type="ECO:0000256" key="2">
    <source>
        <dbReference type="SAM" id="SignalP"/>
    </source>
</evidence>
<sequence length="186" mass="19450">MPNAKLYGSLMGVILAGITVSVHAAPTTALPKIEENASKTVDSIPAANERPGDMLNLARIERIQGDTLLFEAQAARAKAFQSLQQNNGYDASLPSPLTQTLVAPAPGETQPTDTPPLARTSLPRIVEIAGSGKALRTRLALSDGASVEVTTGQRIPGTGDTVKNITAQEVQITTATGEVHTLPFTE</sequence>
<protein>
    <submittedName>
        <fullName evidence="3">Type IV pilus biogenesis protein PilP</fullName>
    </submittedName>
</protein>
<dbReference type="NCBIfam" id="TIGR03021">
    <property type="entry name" value="pilP_fam"/>
    <property type="match status" value="1"/>
</dbReference>
<dbReference type="AlphaFoldDB" id="A0A345CZX4"/>
<feature type="chain" id="PRO_5016675833" evidence="2">
    <location>
        <begin position="25"/>
        <end position="186"/>
    </location>
</feature>
<feature type="region of interest" description="Disordered" evidence="1">
    <location>
        <begin position="90"/>
        <end position="118"/>
    </location>
</feature>
<evidence type="ECO:0000313" key="3">
    <source>
        <dbReference type="EMBL" id="AXF78991.1"/>
    </source>
</evidence>
<geneLocation type="plasmid" evidence="3 4">
    <name>unnamed1</name>
</geneLocation>
<dbReference type="InterPro" id="IPR022753">
    <property type="entry name" value="T4SS_pilus_biogen_PilP"/>
</dbReference>
<evidence type="ECO:0000256" key="1">
    <source>
        <dbReference type="SAM" id="MobiDB-lite"/>
    </source>
</evidence>
<proteinExistence type="predicted"/>